<reference evidence="2" key="2">
    <citation type="submission" date="2023-03" db="EMBL/GenBank/DDBJ databases">
        <title>Cellulosimicrobium cellulans NBRC 103059.</title>
        <authorList>
            <person name="Ichikawa N."/>
            <person name="Sato H."/>
            <person name="Tonouchi N."/>
        </authorList>
    </citation>
    <scope>NUCLEOTIDE SEQUENCE</scope>
    <source>
        <strain evidence="2">NBRC 103059</strain>
    </source>
</reference>
<dbReference type="AlphaFoldDB" id="A0AAV5PBW5"/>
<protein>
    <submittedName>
        <fullName evidence="2">Uncharacterized protein</fullName>
    </submittedName>
</protein>
<dbReference type="Proteomes" id="UP001165168">
    <property type="component" value="Unassembled WGS sequence"/>
</dbReference>
<reference evidence="3 4" key="1">
    <citation type="submission" date="2019-07" db="EMBL/GenBank/DDBJ databases">
        <title>Complete Genome Sequence and Methylome Analysis of Arthrobacter luteus NEB113.</title>
        <authorList>
            <person name="Fomenkov A."/>
            <person name="Anton B.P."/>
            <person name="Vincze T."/>
            <person name="Roberts R.J."/>
        </authorList>
    </citation>
    <scope>NUCLEOTIDE SEQUENCE [LARGE SCALE GENOMIC DNA]</scope>
    <source>
        <strain evidence="3 4">NEB113</strain>
    </source>
</reference>
<keyword evidence="4" id="KW-1185">Reference proteome</keyword>
<organism evidence="2 5">
    <name type="scientific">Cellulosimicrobium cellulans</name>
    <name type="common">Arthrobacter luteus</name>
    <dbReference type="NCBI Taxonomy" id="1710"/>
    <lineage>
        <taxon>Bacteria</taxon>
        <taxon>Bacillati</taxon>
        <taxon>Actinomycetota</taxon>
        <taxon>Actinomycetes</taxon>
        <taxon>Micrococcales</taxon>
        <taxon>Promicromonosporaceae</taxon>
        <taxon>Cellulosimicrobium</taxon>
    </lineage>
</organism>
<accession>A0AAV5PBW5</accession>
<gene>
    <name evidence="2" type="ORF">Ccel01_34840</name>
    <name evidence="3" type="ORF">FOG94_14885</name>
</gene>
<evidence type="ECO:0000313" key="4">
    <source>
        <dbReference type="Proteomes" id="UP000319068"/>
    </source>
</evidence>
<feature type="region of interest" description="Disordered" evidence="1">
    <location>
        <begin position="1"/>
        <end position="31"/>
    </location>
</feature>
<feature type="compositionally biased region" description="Basic and acidic residues" evidence="1">
    <location>
        <begin position="1"/>
        <end position="20"/>
    </location>
</feature>
<evidence type="ECO:0000313" key="5">
    <source>
        <dbReference type="Proteomes" id="UP001165168"/>
    </source>
</evidence>
<evidence type="ECO:0000313" key="2">
    <source>
        <dbReference type="EMBL" id="GLY58882.1"/>
    </source>
</evidence>
<dbReference type="EMBL" id="BSTG01000005">
    <property type="protein sequence ID" value="GLY58882.1"/>
    <property type="molecule type" value="Genomic_DNA"/>
</dbReference>
<name>A0AAV5PBW5_CELCE</name>
<sequence>MSNQPEDPRDPDYEGRRFASDEEAAAALPEPSLDDPVAVGILFLKALRDPVQYSNALHNLVTPESLDAWGDFSEAAKGLEAIQNPGFGSRANRAHDASDVAYVKILSNIEQSYEVTEEQVVLAAAVVTLVWRPEFGQWMVHGLGDHIRPEDLPRTSPNDAPEESPEP</sequence>
<evidence type="ECO:0000256" key="1">
    <source>
        <dbReference type="SAM" id="MobiDB-lite"/>
    </source>
</evidence>
<feature type="region of interest" description="Disordered" evidence="1">
    <location>
        <begin position="146"/>
        <end position="167"/>
    </location>
</feature>
<proteinExistence type="predicted"/>
<dbReference type="EMBL" id="CP041694">
    <property type="protein sequence ID" value="QDP76224.1"/>
    <property type="molecule type" value="Genomic_DNA"/>
</dbReference>
<dbReference type="Proteomes" id="UP000319068">
    <property type="component" value="Chromosome"/>
</dbReference>
<dbReference type="RefSeq" id="WP_128082837.1">
    <property type="nucleotide sequence ID" value="NZ_BSTG01000005.1"/>
</dbReference>
<evidence type="ECO:0000313" key="3">
    <source>
        <dbReference type="EMBL" id="QDP76224.1"/>
    </source>
</evidence>